<name>Q229J4_TETTS</name>
<reference evidence="2" key="1">
    <citation type="journal article" date="2006" name="PLoS Biol.">
        <title>Macronuclear genome sequence of the ciliate Tetrahymena thermophila, a model eukaryote.</title>
        <authorList>
            <person name="Eisen J.A."/>
            <person name="Coyne R.S."/>
            <person name="Wu M."/>
            <person name="Wu D."/>
            <person name="Thiagarajan M."/>
            <person name="Wortman J.R."/>
            <person name="Badger J.H."/>
            <person name="Ren Q."/>
            <person name="Amedeo P."/>
            <person name="Jones K.M."/>
            <person name="Tallon L.J."/>
            <person name="Delcher A.L."/>
            <person name="Salzberg S.L."/>
            <person name="Silva J.C."/>
            <person name="Haas B.J."/>
            <person name="Majoros W.H."/>
            <person name="Farzad M."/>
            <person name="Carlton J.M."/>
            <person name="Smith R.K. Jr."/>
            <person name="Garg J."/>
            <person name="Pearlman R.E."/>
            <person name="Karrer K.M."/>
            <person name="Sun L."/>
            <person name="Manning G."/>
            <person name="Elde N.C."/>
            <person name="Turkewitz A.P."/>
            <person name="Asai D.J."/>
            <person name="Wilkes D.E."/>
            <person name="Wang Y."/>
            <person name="Cai H."/>
            <person name="Collins K."/>
            <person name="Stewart B.A."/>
            <person name="Lee S.R."/>
            <person name="Wilamowska K."/>
            <person name="Weinberg Z."/>
            <person name="Ruzzo W.L."/>
            <person name="Wloga D."/>
            <person name="Gaertig J."/>
            <person name="Frankel J."/>
            <person name="Tsao C.-C."/>
            <person name="Gorovsky M.A."/>
            <person name="Keeling P.J."/>
            <person name="Waller R.F."/>
            <person name="Patron N.J."/>
            <person name="Cherry J.M."/>
            <person name="Stover N.A."/>
            <person name="Krieger C.J."/>
            <person name="del Toro C."/>
            <person name="Ryder H.F."/>
            <person name="Williamson S.C."/>
            <person name="Barbeau R.A."/>
            <person name="Hamilton E.P."/>
            <person name="Orias E."/>
        </authorList>
    </citation>
    <scope>NUCLEOTIDE SEQUENCE [LARGE SCALE GENOMIC DNA]</scope>
    <source>
        <strain evidence="2">SB210</strain>
    </source>
</reference>
<organism evidence="1 2">
    <name type="scientific">Tetrahymena thermophila (strain SB210)</name>
    <dbReference type="NCBI Taxonomy" id="312017"/>
    <lineage>
        <taxon>Eukaryota</taxon>
        <taxon>Sar</taxon>
        <taxon>Alveolata</taxon>
        <taxon>Ciliophora</taxon>
        <taxon>Intramacronucleata</taxon>
        <taxon>Oligohymenophorea</taxon>
        <taxon>Hymenostomatida</taxon>
        <taxon>Tetrahymenina</taxon>
        <taxon>Tetrahymenidae</taxon>
        <taxon>Tetrahymena</taxon>
    </lineage>
</organism>
<accession>Q229J4</accession>
<dbReference type="EMBL" id="GG662321">
    <property type="protein sequence ID" value="EAR81967.1"/>
    <property type="molecule type" value="Genomic_DNA"/>
</dbReference>
<gene>
    <name evidence="1" type="ORF">TTHERM_01394380</name>
</gene>
<dbReference type="RefSeq" id="XP_001029630.1">
    <property type="nucleotide sequence ID" value="XM_001029630.1"/>
</dbReference>
<proteinExistence type="predicted"/>
<protein>
    <submittedName>
        <fullName evidence="1">Uncharacterized protein</fullName>
    </submittedName>
</protein>
<dbReference type="InParanoid" id="Q229J4"/>
<evidence type="ECO:0000313" key="1">
    <source>
        <dbReference type="EMBL" id="EAR81967.1"/>
    </source>
</evidence>
<evidence type="ECO:0000313" key="2">
    <source>
        <dbReference type="Proteomes" id="UP000009168"/>
    </source>
</evidence>
<sequence length="66" mass="7981">MVTSQNLNLERGQSMIFYLDCLINIKDFDEALEYSKFVERYLDQFQQEKSYLLLHKQLGFYLACFQ</sequence>
<dbReference type="KEGG" id="tet:TTHERM_01394380"/>
<dbReference type="HOGENOM" id="CLU_2836883_0_0_1"/>
<dbReference type="GeneID" id="7830169"/>
<dbReference type="Proteomes" id="UP000009168">
    <property type="component" value="Unassembled WGS sequence"/>
</dbReference>
<keyword evidence="2" id="KW-1185">Reference proteome</keyword>
<dbReference type="AlphaFoldDB" id="Q229J4"/>